<gene>
    <name evidence="8" type="ORF">HUT08_29565</name>
</gene>
<dbReference type="PROSITE" id="PS00108">
    <property type="entry name" value="PROTEIN_KINASE_ST"/>
    <property type="match status" value="1"/>
</dbReference>
<evidence type="ECO:0000256" key="5">
    <source>
        <dbReference type="SAM" id="MobiDB-lite"/>
    </source>
</evidence>
<keyword evidence="6" id="KW-0812">Transmembrane</keyword>
<dbReference type="InterPro" id="IPR008271">
    <property type="entry name" value="Ser/Thr_kinase_AS"/>
</dbReference>
<feature type="region of interest" description="Disordered" evidence="5">
    <location>
        <begin position="365"/>
        <end position="447"/>
    </location>
</feature>
<keyword evidence="4" id="KW-0067">ATP-binding</keyword>
<keyword evidence="6" id="KW-1133">Transmembrane helix</keyword>
<feature type="compositionally biased region" description="Low complexity" evidence="5">
    <location>
        <begin position="297"/>
        <end position="307"/>
    </location>
</feature>
<evidence type="ECO:0000256" key="4">
    <source>
        <dbReference type="ARBA" id="ARBA00022840"/>
    </source>
</evidence>
<dbReference type="PROSITE" id="PS50011">
    <property type="entry name" value="PROTEIN_KINASE_DOM"/>
    <property type="match status" value="1"/>
</dbReference>
<evidence type="ECO:0000313" key="8">
    <source>
        <dbReference type="EMBL" id="QKW54868.1"/>
    </source>
</evidence>
<dbReference type="CDD" id="cd14014">
    <property type="entry name" value="STKc_PknB_like"/>
    <property type="match status" value="1"/>
</dbReference>
<dbReference type="SUPFAM" id="SSF56112">
    <property type="entry name" value="Protein kinase-like (PK-like)"/>
    <property type="match status" value="1"/>
</dbReference>
<evidence type="ECO:0000256" key="1">
    <source>
        <dbReference type="ARBA" id="ARBA00022679"/>
    </source>
</evidence>
<evidence type="ECO:0000256" key="3">
    <source>
        <dbReference type="ARBA" id="ARBA00022777"/>
    </source>
</evidence>
<evidence type="ECO:0000313" key="9">
    <source>
        <dbReference type="Proteomes" id="UP000509303"/>
    </source>
</evidence>
<proteinExistence type="predicted"/>
<evidence type="ECO:0000259" key="7">
    <source>
        <dbReference type="PROSITE" id="PS50011"/>
    </source>
</evidence>
<feature type="transmembrane region" description="Helical" evidence="6">
    <location>
        <begin position="345"/>
        <end position="367"/>
    </location>
</feature>
<dbReference type="PANTHER" id="PTHR43289:SF34">
    <property type="entry name" value="SERINE_THREONINE-PROTEIN KINASE YBDM-RELATED"/>
    <property type="match status" value="1"/>
</dbReference>
<keyword evidence="6" id="KW-0472">Membrane</keyword>
<dbReference type="Pfam" id="PF00069">
    <property type="entry name" value="Pkinase"/>
    <property type="match status" value="1"/>
</dbReference>
<dbReference type="Gene3D" id="1.10.510.10">
    <property type="entry name" value="Transferase(Phosphotransferase) domain 1"/>
    <property type="match status" value="1"/>
</dbReference>
<feature type="region of interest" description="Disordered" evidence="5">
    <location>
        <begin position="266"/>
        <end position="339"/>
    </location>
</feature>
<dbReference type="Proteomes" id="UP000509303">
    <property type="component" value="Chromosome"/>
</dbReference>
<dbReference type="EMBL" id="CP054929">
    <property type="protein sequence ID" value="QKW54868.1"/>
    <property type="molecule type" value="Genomic_DNA"/>
</dbReference>
<protein>
    <submittedName>
        <fullName evidence="8">Serine/threonine protein kinase</fullName>
    </submittedName>
</protein>
<dbReference type="InterPro" id="IPR000719">
    <property type="entry name" value="Prot_kinase_dom"/>
</dbReference>
<reference evidence="8 9" key="1">
    <citation type="submission" date="2020-06" db="EMBL/GenBank/DDBJ databases">
        <title>Genome mining for natural products.</title>
        <authorList>
            <person name="Zhang B."/>
            <person name="Shi J."/>
            <person name="Ge H."/>
        </authorList>
    </citation>
    <scope>NUCLEOTIDE SEQUENCE [LARGE SCALE GENOMIC DNA]</scope>
    <source>
        <strain evidence="8 9">NA00687</strain>
    </source>
</reference>
<keyword evidence="3 8" id="KW-0418">Kinase</keyword>
<feature type="compositionally biased region" description="Low complexity" evidence="5">
    <location>
        <begin position="266"/>
        <end position="276"/>
    </location>
</feature>
<feature type="compositionally biased region" description="Low complexity" evidence="5">
    <location>
        <begin position="323"/>
        <end position="339"/>
    </location>
</feature>
<evidence type="ECO:0000256" key="2">
    <source>
        <dbReference type="ARBA" id="ARBA00022741"/>
    </source>
</evidence>
<keyword evidence="1" id="KW-0808">Transferase</keyword>
<name>A0A7H8NMY7_9ACTN</name>
<evidence type="ECO:0000256" key="6">
    <source>
        <dbReference type="SAM" id="Phobius"/>
    </source>
</evidence>
<keyword evidence="9" id="KW-1185">Reference proteome</keyword>
<dbReference type="GO" id="GO:0004674">
    <property type="term" value="F:protein serine/threonine kinase activity"/>
    <property type="evidence" value="ECO:0007669"/>
    <property type="project" value="UniProtKB-KW"/>
</dbReference>
<feature type="domain" description="Protein kinase" evidence="7">
    <location>
        <begin position="1"/>
        <end position="254"/>
    </location>
</feature>
<dbReference type="Gene3D" id="3.30.200.20">
    <property type="entry name" value="Phosphorylase Kinase, domain 1"/>
    <property type="match status" value="1"/>
</dbReference>
<keyword evidence="8" id="KW-0723">Serine/threonine-protein kinase</keyword>
<dbReference type="PANTHER" id="PTHR43289">
    <property type="entry name" value="MITOGEN-ACTIVATED PROTEIN KINASE KINASE KINASE 20-RELATED"/>
    <property type="match status" value="1"/>
</dbReference>
<dbReference type="GO" id="GO:0005524">
    <property type="term" value="F:ATP binding"/>
    <property type="evidence" value="ECO:0007669"/>
    <property type="project" value="UniProtKB-KW"/>
</dbReference>
<sequence length="572" mass="57850">MGKVYLSYTPAGRPVAIKVVRPDLSEDPEFRGRFRREVAAAKRVHGLYTAPVIDAETEGDTPWLATAYVPGPSLQSVITDHGPLPVPTVLLLIAGMAEALAAVHEAGIVHRDFKPSNVLLAADGPRVIDFGISRAADASSLTGSGMTIGTPAFMAPEQAEATDITAATDIFALGQVACFAASGAPAFGDGTPHGVLYRVVHKEPDLSGVPEELRELIGRCLAKEAADRPTPAEIIAMCRAASPGAELRRPEDWLPTVVAADLGHRSASPAPAAGASPHDETLARGRGTDASAHHSAADGAAASGSGAFDPARREPAADHPNAPDRAPAPASGGAAAPPGRAGRRVAALVAAAVLVVGAGAGAAYYLGQDDDGDSSARRGGETSAPRTPDGESKGEPSPHASDPAGQGPGGGPSGSGDREGVEPTGVPDGPGSQLPGGISPKGVDYDDVSLPDGYHLTLATDPLRPDNSPATAADFGYRNPAAPGGGSVRAGEGGKLVLLRADEYGSATSCRDTTRFTAEIGLGQLTPGSRVCVLAASGDLALVTYQGAAPQGDPSDYISLDVTVWRAGSPRT</sequence>
<dbReference type="InterPro" id="IPR011009">
    <property type="entry name" value="Kinase-like_dom_sf"/>
</dbReference>
<feature type="compositionally biased region" description="Basic and acidic residues" evidence="5">
    <location>
        <begin position="277"/>
        <end position="296"/>
    </location>
</feature>
<keyword evidence="2" id="KW-0547">Nucleotide-binding</keyword>
<organism evidence="8 9">
    <name type="scientific">Streptomyces buecherae</name>
    <dbReference type="NCBI Taxonomy" id="2763006"/>
    <lineage>
        <taxon>Bacteria</taxon>
        <taxon>Bacillati</taxon>
        <taxon>Actinomycetota</taxon>
        <taxon>Actinomycetes</taxon>
        <taxon>Kitasatosporales</taxon>
        <taxon>Streptomycetaceae</taxon>
        <taxon>Streptomyces</taxon>
    </lineage>
</organism>
<dbReference type="AlphaFoldDB" id="A0A7H8NMY7"/>
<accession>A0A7H8NMY7</accession>